<accession>A0ABX1BH72</accession>
<gene>
    <name evidence="4" type="ORF">HCN51_41465</name>
</gene>
<dbReference type="Proteomes" id="UP000696294">
    <property type="component" value="Unassembled WGS sequence"/>
</dbReference>
<dbReference type="EMBL" id="JAATEP010000042">
    <property type="protein sequence ID" value="NJP95834.1"/>
    <property type="molecule type" value="Genomic_DNA"/>
</dbReference>
<dbReference type="InterPro" id="IPR050396">
    <property type="entry name" value="Glycosyltr_51/Transpeptidase"/>
</dbReference>
<dbReference type="RefSeq" id="WP_168017511.1">
    <property type="nucleotide sequence ID" value="NZ_JAATEP010000042.1"/>
</dbReference>
<evidence type="ECO:0000256" key="1">
    <source>
        <dbReference type="ARBA" id="ARBA00022676"/>
    </source>
</evidence>
<keyword evidence="3" id="KW-1133">Transmembrane helix</keyword>
<proteinExistence type="predicted"/>
<reference evidence="4 5" key="1">
    <citation type="submission" date="2020-03" db="EMBL/GenBank/DDBJ databases">
        <title>WGS of actinomycetes isolated from Thailand.</title>
        <authorList>
            <person name="Thawai C."/>
        </authorList>
    </citation>
    <scope>NUCLEOTIDE SEQUENCE [LARGE SCALE GENOMIC DNA]</scope>
    <source>
        <strain evidence="4 5">FMUSA5-5</strain>
    </source>
</reference>
<keyword evidence="3" id="KW-0812">Transmembrane</keyword>
<keyword evidence="3" id="KW-0472">Membrane</keyword>
<keyword evidence="5" id="KW-1185">Reference proteome</keyword>
<sequence length="441" mass="46210">MISLRVVIPAVVTAGVLIAAGVLVLGRDGDAEPARERLVRAATTPGPTVLVDARGTVLAEFTGECGSGRYAYVCERVRTELEANAPELLTGKPGLTVRTAIDPRAQEAAQQAVDRYVGRADEHLALEAMVVPGSGEIRALAASHDELRGYKGFQQGSTAMVYTLAAALEGGLRIGDGFPFAASYRAPTYAAFKNCKGQNVGDPTHSVLNFERGGGGFTTLESGTLARQNTFFVQLTERVGLCESVRMAQRLGLERADGLRLQEFETFALGVNEVDPVAVATTYATLAARGLHCAPRVVTEVSDRSGYRRSFPPRCEQAVEAPVADAVTGVLERALAKGPLKGLGRDAAGMDGTMDSNVSATYAGYTPALAAAVALGHPDGYRRPLTGVTIGGKRYAEVEGTTIPGPIWKDSMKAALDGTGATSFAPPDTTRFGGCSRACAD</sequence>
<organism evidence="4 5">
    <name type="scientific">Nonomuraea composti</name>
    <dbReference type="NCBI Taxonomy" id="2720023"/>
    <lineage>
        <taxon>Bacteria</taxon>
        <taxon>Bacillati</taxon>
        <taxon>Actinomycetota</taxon>
        <taxon>Actinomycetes</taxon>
        <taxon>Streptosporangiales</taxon>
        <taxon>Streptosporangiaceae</taxon>
        <taxon>Nonomuraea</taxon>
    </lineage>
</organism>
<name>A0ABX1BH72_9ACTN</name>
<comment type="caution">
    <text evidence="4">The sequence shown here is derived from an EMBL/GenBank/DDBJ whole genome shotgun (WGS) entry which is preliminary data.</text>
</comment>
<keyword evidence="1" id="KW-0328">Glycosyltransferase</keyword>
<feature type="transmembrane region" description="Helical" evidence="3">
    <location>
        <begin position="6"/>
        <end position="25"/>
    </location>
</feature>
<dbReference type="PANTHER" id="PTHR32282:SF33">
    <property type="entry name" value="PEPTIDOGLYCAN GLYCOSYLTRANSFERASE"/>
    <property type="match status" value="1"/>
</dbReference>
<evidence type="ECO:0000313" key="4">
    <source>
        <dbReference type="EMBL" id="NJP95834.1"/>
    </source>
</evidence>
<dbReference type="PANTHER" id="PTHR32282">
    <property type="entry name" value="BINDING PROTEIN TRANSPEPTIDASE, PUTATIVE-RELATED"/>
    <property type="match status" value="1"/>
</dbReference>
<evidence type="ECO:0000313" key="5">
    <source>
        <dbReference type="Proteomes" id="UP000696294"/>
    </source>
</evidence>
<dbReference type="Gene3D" id="3.40.710.10">
    <property type="entry name" value="DD-peptidase/beta-lactamase superfamily"/>
    <property type="match status" value="1"/>
</dbReference>
<dbReference type="InterPro" id="IPR012338">
    <property type="entry name" value="Beta-lactam/transpept-like"/>
</dbReference>
<evidence type="ECO:0000256" key="2">
    <source>
        <dbReference type="ARBA" id="ARBA00022679"/>
    </source>
</evidence>
<keyword evidence="2" id="KW-0808">Transferase</keyword>
<protein>
    <recommendedName>
        <fullName evidence="6">Penicillin-binding protein</fullName>
    </recommendedName>
</protein>
<evidence type="ECO:0000256" key="3">
    <source>
        <dbReference type="SAM" id="Phobius"/>
    </source>
</evidence>
<dbReference type="SUPFAM" id="SSF56601">
    <property type="entry name" value="beta-lactamase/transpeptidase-like"/>
    <property type="match status" value="1"/>
</dbReference>
<evidence type="ECO:0008006" key="6">
    <source>
        <dbReference type="Google" id="ProtNLM"/>
    </source>
</evidence>